<evidence type="ECO:0000313" key="5">
    <source>
        <dbReference type="Proteomes" id="UP000053257"/>
    </source>
</evidence>
<evidence type="ECO:0000313" key="4">
    <source>
        <dbReference type="EMBL" id="KIP06414.1"/>
    </source>
</evidence>
<dbReference type="Pfam" id="PF00561">
    <property type="entry name" value="Abhydrolase_1"/>
    <property type="match status" value="1"/>
</dbReference>
<keyword evidence="5" id="KW-1185">Reference proteome</keyword>
<proteinExistence type="inferred from homology"/>
<dbReference type="Gene3D" id="3.40.50.1820">
    <property type="entry name" value="alpha/beta hydrolase"/>
    <property type="match status" value="1"/>
</dbReference>
<dbReference type="InterPro" id="IPR000639">
    <property type="entry name" value="Epox_hydrolase-like"/>
</dbReference>
<accession>A0A0C3NMY7</accession>
<dbReference type="STRING" id="745531.A0A0C3NMY7"/>
<dbReference type="PRINTS" id="PR00412">
    <property type="entry name" value="EPOXHYDRLASE"/>
</dbReference>
<reference evidence="4 5" key="1">
    <citation type="journal article" date="2014" name="PLoS Genet.">
        <title>Analysis of the Phlebiopsis gigantea genome, transcriptome and secretome provides insight into its pioneer colonization strategies of wood.</title>
        <authorList>
            <person name="Hori C."/>
            <person name="Ishida T."/>
            <person name="Igarashi K."/>
            <person name="Samejima M."/>
            <person name="Suzuki H."/>
            <person name="Master E."/>
            <person name="Ferreira P."/>
            <person name="Ruiz-Duenas F.J."/>
            <person name="Held B."/>
            <person name="Canessa P."/>
            <person name="Larrondo L.F."/>
            <person name="Schmoll M."/>
            <person name="Druzhinina I.S."/>
            <person name="Kubicek C.P."/>
            <person name="Gaskell J.A."/>
            <person name="Kersten P."/>
            <person name="St John F."/>
            <person name="Glasner J."/>
            <person name="Sabat G."/>
            <person name="Splinter BonDurant S."/>
            <person name="Syed K."/>
            <person name="Yadav J."/>
            <person name="Mgbeahuruike A.C."/>
            <person name="Kovalchuk A."/>
            <person name="Asiegbu F.O."/>
            <person name="Lackner G."/>
            <person name="Hoffmeister D."/>
            <person name="Rencoret J."/>
            <person name="Gutierrez A."/>
            <person name="Sun H."/>
            <person name="Lindquist E."/>
            <person name="Barry K."/>
            <person name="Riley R."/>
            <person name="Grigoriev I.V."/>
            <person name="Henrissat B."/>
            <person name="Kues U."/>
            <person name="Berka R.M."/>
            <person name="Martinez A.T."/>
            <person name="Covert S.F."/>
            <person name="Blanchette R.A."/>
            <person name="Cullen D."/>
        </authorList>
    </citation>
    <scope>NUCLEOTIDE SEQUENCE [LARGE SCALE GENOMIC DNA]</scope>
    <source>
        <strain evidence="4 5">11061_1 CR5-6</strain>
    </source>
</reference>
<sequence>MDSSLYKDVVTPRGLKYHYYYYPAELGKHTLLFCHGFPSSSSDWSGIALYFKEQGYGLVIPDMLGYGGTDKPADPAMYIQSAMSQDIVSILDAERIEKVVAIGHDWGSASVSRLANWYPERVIAYAFLAVSYSPPRSKNYDYDVFLARLKQKYGYELFGYWGFFNRDDADQVIQDHIESFMSLLWPYDPKYWIDRFARTGGIERTLHEDWTAPLPAYVSEADKDVFIATFCSNGFVGPTCWYKTVLRGFSPADDDKRAYPPAGVPVFFGAAKNDYVCLPSLGYDVFKGEHFTEGQVTTKEYDADHWLILSKASEISRDLEAWIKTFTG</sequence>
<dbReference type="Proteomes" id="UP000053257">
    <property type="component" value="Unassembled WGS sequence"/>
</dbReference>
<organism evidence="4 5">
    <name type="scientific">Phlebiopsis gigantea (strain 11061_1 CR5-6)</name>
    <name type="common">White-rot fungus</name>
    <name type="synonym">Peniophora gigantea</name>
    <dbReference type="NCBI Taxonomy" id="745531"/>
    <lineage>
        <taxon>Eukaryota</taxon>
        <taxon>Fungi</taxon>
        <taxon>Dikarya</taxon>
        <taxon>Basidiomycota</taxon>
        <taxon>Agaricomycotina</taxon>
        <taxon>Agaricomycetes</taxon>
        <taxon>Polyporales</taxon>
        <taxon>Phanerochaetaceae</taxon>
        <taxon>Phlebiopsis</taxon>
    </lineage>
</organism>
<dbReference type="HOGENOM" id="CLU_020336_7_0_1"/>
<feature type="domain" description="AB hydrolase-1" evidence="3">
    <location>
        <begin position="30"/>
        <end position="198"/>
    </location>
</feature>
<protein>
    <recommendedName>
        <fullName evidence="3">AB hydrolase-1 domain-containing protein</fullName>
    </recommendedName>
</protein>
<dbReference type="SUPFAM" id="SSF53474">
    <property type="entry name" value="alpha/beta-Hydrolases"/>
    <property type="match status" value="1"/>
</dbReference>
<gene>
    <name evidence="4" type="ORF">PHLGIDRAFT_106968</name>
</gene>
<dbReference type="PANTHER" id="PTHR43329">
    <property type="entry name" value="EPOXIDE HYDROLASE"/>
    <property type="match status" value="1"/>
</dbReference>
<name>A0A0C3NMY7_PHLG1</name>
<dbReference type="EMBL" id="KN840518">
    <property type="protein sequence ID" value="KIP06414.1"/>
    <property type="molecule type" value="Genomic_DNA"/>
</dbReference>
<dbReference type="GO" id="GO:0016787">
    <property type="term" value="F:hydrolase activity"/>
    <property type="evidence" value="ECO:0007669"/>
    <property type="project" value="UniProtKB-KW"/>
</dbReference>
<comment type="similarity">
    <text evidence="2">Belongs to the AB hydrolase superfamily. Epoxide hydrolase family.</text>
</comment>
<dbReference type="InterPro" id="IPR029058">
    <property type="entry name" value="AB_hydrolase_fold"/>
</dbReference>
<dbReference type="InterPro" id="IPR000073">
    <property type="entry name" value="AB_hydrolase_1"/>
</dbReference>
<dbReference type="OrthoDB" id="408373at2759"/>
<keyword evidence="1" id="KW-0378">Hydrolase</keyword>
<evidence type="ECO:0000256" key="2">
    <source>
        <dbReference type="ARBA" id="ARBA00038334"/>
    </source>
</evidence>
<evidence type="ECO:0000259" key="3">
    <source>
        <dbReference type="Pfam" id="PF00561"/>
    </source>
</evidence>
<dbReference type="AlphaFoldDB" id="A0A0C3NMY7"/>
<evidence type="ECO:0000256" key="1">
    <source>
        <dbReference type="ARBA" id="ARBA00022801"/>
    </source>
</evidence>